<dbReference type="NCBIfam" id="TIGR03100">
    <property type="entry name" value="hydr1_PEP"/>
    <property type="match status" value="1"/>
</dbReference>
<keyword evidence="4" id="KW-1185">Reference proteome</keyword>
<evidence type="ECO:0000313" key="4">
    <source>
        <dbReference type="Proteomes" id="UP001296967"/>
    </source>
</evidence>
<dbReference type="InterPro" id="IPR053145">
    <property type="entry name" value="AB_hydrolase_Est10"/>
</dbReference>
<name>A0AAJ0XGA2_HALSE</name>
<organism evidence="3 4">
    <name type="scientific">Halochromatium salexigens</name>
    <name type="common">Chromatium salexigens</name>
    <dbReference type="NCBI Taxonomy" id="49447"/>
    <lineage>
        <taxon>Bacteria</taxon>
        <taxon>Pseudomonadati</taxon>
        <taxon>Pseudomonadota</taxon>
        <taxon>Gammaproteobacteria</taxon>
        <taxon>Chromatiales</taxon>
        <taxon>Chromatiaceae</taxon>
        <taxon>Halochromatium</taxon>
    </lineage>
</organism>
<evidence type="ECO:0000313" key="3">
    <source>
        <dbReference type="EMBL" id="MBK5930570.1"/>
    </source>
</evidence>
<dbReference type="Gene3D" id="3.40.50.1820">
    <property type="entry name" value="alpha/beta hydrolase"/>
    <property type="match status" value="1"/>
</dbReference>
<dbReference type="InterPro" id="IPR029058">
    <property type="entry name" value="AB_hydrolase_fold"/>
</dbReference>
<dbReference type="PANTHER" id="PTHR43265:SF1">
    <property type="entry name" value="ESTERASE ESTD"/>
    <property type="match status" value="1"/>
</dbReference>
<dbReference type="SUPFAM" id="SSF53474">
    <property type="entry name" value="alpha/beta-Hydrolases"/>
    <property type="match status" value="1"/>
</dbReference>
<dbReference type="RefSeq" id="WP_201245278.1">
    <property type="nucleotide sequence ID" value="NZ_NHSF01000054.1"/>
</dbReference>
<sequence length="327" mass="35570">MERALTFEVDGEQLLGILHPATAVAEPHRGLLLVVGGPQYRVGSHRQFLLLARHLAAAGIPVFRFDYRGMGDSSGPQRDFEQIDEDIRAAIDRFQAESPGLREVVIWGLCDAASAALFYAWQDPRVSGLVLLNPWVRTEEGLAKAYLKGYYLRRLLSRDFWTSLISGRVNPLNSIRSLAAMVRQVAGAGRASNASGSLGGNAGVDADSEEKAATGATETSGTTAATAAASATTKGRQGQRLPPGPLPKRMAAGWRRFNGPILLILSGDDLTAAEFRDVANQSPAWQGLLDAPRVTHRELPEANHTFSRRVWRDQVADWTRDWISSST</sequence>
<dbReference type="EMBL" id="NHSF01000054">
    <property type="protein sequence ID" value="MBK5930570.1"/>
    <property type="molecule type" value="Genomic_DNA"/>
</dbReference>
<feature type="region of interest" description="Disordered" evidence="1">
    <location>
        <begin position="191"/>
        <end position="248"/>
    </location>
</feature>
<accession>A0AAJ0XGA2</accession>
<dbReference type="PANTHER" id="PTHR43265">
    <property type="entry name" value="ESTERASE ESTD"/>
    <property type="match status" value="1"/>
</dbReference>
<reference evidence="3" key="1">
    <citation type="submission" date="2017-05" db="EMBL/GenBank/DDBJ databases">
        <authorList>
            <person name="Imhoff J.F."/>
            <person name="Rahn T."/>
            <person name="Kuenzel S."/>
            <person name="Neulinger S.C."/>
        </authorList>
    </citation>
    <scope>NUCLEOTIDE SEQUENCE</scope>
    <source>
        <strain evidence="3">DSM 4395</strain>
    </source>
</reference>
<dbReference type="Pfam" id="PF12146">
    <property type="entry name" value="Hydrolase_4"/>
    <property type="match status" value="1"/>
</dbReference>
<dbReference type="InterPro" id="IPR022742">
    <property type="entry name" value="Hydrolase_4"/>
</dbReference>
<evidence type="ECO:0000259" key="2">
    <source>
        <dbReference type="Pfam" id="PF12146"/>
    </source>
</evidence>
<dbReference type="AlphaFoldDB" id="A0AAJ0XGA2"/>
<feature type="compositionally biased region" description="Low complexity" evidence="1">
    <location>
        <begin position="213"/>
        <end position="235"/>
    </location>
</feature>
<dbReference type="Proteomes" id="UP001296967">
    <property type="component" value="Unassembled WGS sequence"/>
</dbReference>
<keyword evidence="3" id="KW-0378">Hydrolase</keyword>
<proteinExistence type="predicted"/>
<comment type="caution">
    <text evidence="3">The sequence shown here is derived from an EMBL/GenBank/DDBJ whole genome shotgun (WGS) entry which is preliminary data.</text>
</comment>
<evidence type="ECO:0000256" key="1">
    <source>
        <dbReference type="SAM" id="MobiDB-lite"/>
    </source>
</evidence>
<gene>
    <name evidence="3" type="ORF">CCR82_08560</name>
</gene>
<reference evidence="3" key="2">
    <citation type="journal article" date="2020" name="Microorganisms">
        <title>Osmotic Adaptation and Compatible Solute Biosynthesis of Phototrophic Bacteria as Revealed from Genome Analyses.</title>
        <authorList>
            <person name="Imhoff J.F."/>
            <person name="Rahn T."/>
            <person name="Kunzel S."/>
            <person name="Keller A."/>
            <person name="Neulinger S.C."/>
        </authorList>
    </citation>
    <scope>NUCLEOTIDE SEQUENCE</scope>
    <source>
        <strain evidence="3">DSM 4395</strain>
    </source>
</reference>
<dbReference type="InterPro" id="IPR017531">
    <property type="entry name" value="Hydrolase-1_PEP"/>
</dbReference>
<feature type="domain" description="Serine aminopeptidase S33" evidence="2">
    <location>
        <begin position="46"/>
        <end position="158"/>
    </location>
</feature>
<protein>
    <submittedName>
        <fullName evidence="3">Hydrolase 1, exosortase A system-associated</fullName>
    </submittedName>
</protein>
<dbReference type="GO" id="GO:0052689">
    <property type="term" value="F:carboxylic ester hydrolase activity"/>
    <property type="evidence" value="ECO:0007669"/>
    <property type="project" value="TreeGrafter"/>
</dbReference>